<evidence type="ECO:0008006" key="3">
    <source>
        <dbReference type="Google" id="ProtNLM"/>
    </source>
</evidence>
<dbReference type="AlphaFoldDB" id="A0AAD3HKI5"/>
<feature type="non-terminal residue" evidence="1">
    <location>
        <position position="173"/>
    </location>
</feature>
<gene>
    <name evidence="1" type="ORF">Agub_g5339</name>
</gene>
<evidence type="ECO:0000313" key="1">
    <source>
        <dbReference type="EMBL" id="GFR44167.1"/>
    </source>
</evidence>
<reference evidence="1 2" key="1">
    <citation type="journal article" date="2021" name="Sci. Rep.">
        <title>Genome sequencing of the multicellular alga Astrephomene provides insights into convergent evolution of germ-soma differentiation.</title>
        <authorList>
            <person name="Yamashita S."/>
            <person name="Yamamoto K."/>
            <person name="Matsuzaki R."/>
            <person name="Suzuki S."/>
            <person name="Yamaguchi H."/>
            <person name="Hirooka S."/>
            <person name="Minakuchi Y."/>
            <person name="Miyagishima S."/>
            <person name="Kawachi M."/>
            <person name="Toyoda A."/>
            <person name="Nozaki H."/>
        </authorList>
    </citation>
    <scope>NUCLEOTIDE SEQUENCE [LARGE SCALE GENOMIC DNA]</scope>
    <source>
        <strain evidence="1 2">NIES-4017</strain>
    </source>
</reference>
<comment type="caution">
    <text evidence="1">The sequence shown here is derived from an EMBL/GenBank/DDBJ whole genome shotgun (WGS) entry which is preliminary data.</text>
</comment>
<protein>
    <recommendedName>
        <fullName evidence="3">Lipocalin/cytosolic fatty-acid binding domain-containing protein</fullName>
    </recommendedName>
</protein>
<feature type="non-terminal residue" evidence="1">
    <location>
        <position position="1"/>
    </location>
</feature>
<accession>A0AAD3HKI5</accession>
<dbReference type="InterPro" id="IPR012674">
    <property type="entry name" value="Calycin"/>
</dbReference>
<dbReference type="Proteomes" id="UP001054857">
    <property type="component" value="Unassembled WGS sequence"/>
</dbReference>
<dbReference type="Gene3D" id="2.40.128.20">
    <property type="match status" value="1"/>
</dbReference>
<dbReference type="SUPFAM" id="SSF50814">
    <property type="entry name" value="Lipocalins"/>
    <property type="match status" value="1"/>
</dbReference>
<evidence type="ECO:0000313" key="2">
    <source>
        <dbReference type="Proteomes" id="UP001054857"/>
    </source>
</evidence>
<organism evidence="1 2">
    <name type="scientific">Astrephomene gubernaculifera</name>
    <dbReference type="NCBI Taxonomy" id="47775"/>
    <lineage>
        <taxon>Eukaryota</taxon>
        <taxon>Viridiplantae</taxon>
        <taxon>Chlorophyta</taxon>
        <taxon>core chlorophytes</taxon>
        <taxon>Chlorophyceae</taxon>
        <taxon>CS clade</taxon>
        <taxon>Chlamydomonadales</taxon>
        <taxon>Astrephomenaceae</taxon>
        <taxon>Astrephomene</taxon>
    </lineage>
</organism>
<proteinExistence type="predicted"/>
<name>A0AAD3HKI5_9CHLO</name>
<sequence length="173" mass="18492">LAPAELVAVPDPAAADTPTAKSRLLVGPRDNLPGLLNFGWRVGWGQYWVVAVMPSNDSKLGYDWAIVSGGAPEFATAKGCVNDAPPLIDTGLNFASSFFSWVNFNIRTKAQRVASITGGSSSGLWFLSRQPVDPQATKEMERTARDLGFDTSVMVDVEQEGCKYGGAPSPLEE</sequence>
<dbReference type="EMBL" id="BMAR01000007">
    <property type="protein sequence ID" value="GFR44167.1"/>
    <property type="molecule type" value="Genomic_DNA"/>
</dbReference>
<keyword evidence="2" id="KW-1185">Reference proteome</keyword>